<sequence length="258" mass="29234">MEPDYYLLQQLTRQVQDAATLEDYREAMAALAQGLNFDYFALTHHVDPRSAGEQTVHLHNYPAQWADYYARHALGICDPIHRASHVAPGGFPWARIGDYIDLTARDRHMLRLGASQGIGDGFTIPIRIEGEMPGSCTFAMRSGRPLDSAWLAFAEIAGRFAFDGARRLMGRQALRLPMLGRILTRRQRDCLLWAFRGKSDWEISQILKVTEGTVKRHILNACARYRVNKRIMLLAPTLLDGTFSITEIYGYRDTSFGT</sequence>
<protein>
    <submittedName>
        <fullName evidence="5">LuxR-family transcriptional regulator</fullName>
    </submittedName>
</protein>
<organism evidence="5 6">
    <name type="scientific">Sphingobium yanoikuyae</name>
    <name type="common">Sphingomonas yanoikuyae</name>
    <dbReference type="NCBI Taxonomy" id="13690"/>
    <lineage>
        <taxon>Bacteria</taxon>
        <taxon>Pseudomonadati</taxon>
        <taxon>Pseudomonadota</taxon>
        <taxon>Alphaproteobacteria</taxon>
        <taxon>Sphingomonadales</taxon>
        <taxon>Sphingomonadaceae</taxon>
        <taxon>Sphingobium</taxon>
    </lineage>
</organism>
<dbReference type="Gene3D" id="3.30.450.80">
    <property type="entry name" value="Transcription factor LuxR-like, autoinducer-binding domain"/>
    <property type="match status" value="1"/>
</dbReference>
<dbReference type="Pfam" id="PF00196">
    <property type="entry name" value="GerE"/>
    <property type="match status" value="1"/>
</dbReference>
<dbReference type="InterPro" id="IPR000792">
    <property type="entry name" value="Tscrpt_reg_LuxR_C"/>
</dbReference>
<dbReference type="CDD" id="cd06170">
    <property type="entry name" value="LuxR_C_like"/>
    <property type="match status" value="1"/>
</dbReference>
<proteinExistence type="predicted"/>
<dbReference type="AlphaFoldDB" id="A0A084ESX8"/>
<evidence type="ECO:0000256" key="3">
    <source>
        <dbReference type="ARBA" id="ARBA00023163"/>
    </source>
</evidence>
<keyword evidence="2" id="KW-0238">DNA-binding</keyword>
<dbReference type="SUPFAM" id="SSF46894">
    <property type="entry name" value="C-terminal effector domain of the bipartite response regulators"/>
    <property type="match status" value="1"/>
</dbReference>
<dbReference type="GO" id="GO:0003677">
    <property type="term" value="F:DNA binding"/>
    <property type="evidence" value="ECO:0007669"/>
    <property type="project" value="UniProtKB-KW"/>
</dbReference>
<evidence type="ECO:0000313" key="6">
    <source>
        <dbReference type="Proteomes" id="UP000028534"/>
    </source>
</evidence>
<comment type="caution">
    <text evidence="5">The sequence shown here is derived from an EMBL/GenBank/DDBJ whole genome shotgun (WGS) entry which is preliminary data.</text>
</comment>
<dbReference type="Proteomes" id="UP000028534">
    <property type="component" value="Unassembled WGS sequence"/>
</dbReference>
<dbReference type="eggNOG" id="COG2771">
    <property type="taxonomic scope" value="Bacteria"/>
</dbReference>
<evidence type="ECO:0000259" key="4">
    <source>
        <dbReference type="PROSITE" id="PS50043"/>
    </source>
</evidence>
<evidence type="ECO:0000313" key="5">
    <source>
        <dbReference type="EMBL" id="KEZ21070.1"/>
    </source>
</evidence>
<dbReference type="EMBL" id="JGVR01000002">
    <property type="protein sequence ID" value="KEZ21070.1"/>
    <property type="molecule type" value="Genomic_DNA"/>
</dbReference>
<name>A0A084ESX8_SPHYA</name>
<gene>
    <name evidence="5" type="primary">luxR</name>
    <name evidence="5" type="ORF">CP98_00519</name>
</gene>
<evidence type="ECO:0000256" key="2">
    <source>
        <dbReference type="ARBA" id="ARBA00023125"/>
    </source>
</evidence>
<keyword evidence="3" id="KW-0804">Transcription</keyword>
<evidence type="ECO:0000256" key="1">
    <source>
        <dbReference type="ARBA" id="ARBA00023015"/>
    </source>
</evidence>
<feature type="domain" description="HTH luxR-type" evidence="4">
    <location>
        <begin position="176"/>
        <end position="241"/>
    </location>
</feature>
<dbReference type="GO" id="GO:0006355">
    <property type="term" value="P:regulation of DNA-templated transcription"/>
    <property type="evidence" value="ECO:0007669"/>
    <property type="project" value="InterPro"/>
</dbReference>
<dbReference type="SMART" id="SM00421">
    <property type="entry name" value="HTH_LUXR"/>
    <property type="match status" value="1"/>
</dbReference>
<dbReference type="Gene3D" id="1.10.10.10">
    <property type="entry name" value="Winged helix-like DNA-binding domain superfamily/Winged helix DNA-binding domain"/>
    <property type="match status" value="1"/>
</dbReference>
<dbReference type="RefSeq" id="WP_051886563.1">
    <property type="nucleotide sequence ID" value="NZ_JGVR01000002.1"/>
</dbReference>
<dbReference type="PROSITE" id="PS50043">
    <property type="entry name" value="HTH_LUXR_2"/>
    <property type="match status" value="1"/>
</dbReference>
<dbReference type="PANTHER" id="PTHR44688:SF16">
    <property type="entry name" value="DNA-BINDING TRANSCRIPTIONAL ACTIVATOR DEVR_DOSR"/>
    <property type="match status" value="1"/>
</dbReference>
<dbReference type="InterPro" id="IPR016032">
    <property type="entry name" value="Sig_transdc_resp-reg_C-effctor"/>
</dbReference>
<dbReference type="InterPro" id="IPR036388">
    <property type="entry name" value="WH-like_DNA-bd_sf"/>
</dbReference>
<dbReference type="PRINTS" id="PR00038">
    <property type="entry name" value="HTHLUXR"/>
</dbReference>
<dbReference type="PANTHER" id="PTHR44688">
    <property type="entry name" value="DNA-BINDING TRANSCRIPTIONAL ACTIVATOR DEVR_DOSR"/>
    <property type="match status" value="1"/>
</dbReference>
<reference evidence="5 6" key="1">
    <citation type="submission" date="2014-03" db="EMBL/GenBank/DDBJ databases">
        <title>Genome sequence of Sphingobium yanoikuyae B1.</title>
        <authorList>
            <person name="Gan H.M."/>
            <person name="Gan H.Y."/>
            <person name="Savka M.A."/>
        </authorList>
    </citation>
    <scope>NUCLEOTIDE SEQUENCE [LARGE SCALE GENOMIC DNA]</scope>
    <source>
        <strain evidence="5 6">B1</strain>
    </source>
</reference>
<dbReference type="SUPFAM" id="SSF75516">
    <property type="entry name" value="Pheromone-binding domain of LuxR-like quorum-sensing transcription factors"/>
    <property type="match status" value="1"/>
</dbReference>
<keyword evidence="1" id="KW-0805">Transcription regulation</keyword>
<accession>A0A084ESX8</accession>
<dbReference type="InterPro" id="IPR005143">
    <property type="entry name" value="TF_LuxR_autoind-bd_dom"/>
</dbReference>
<dbReference type="InterPro" id="IPR036693">
    <property type="entry name" value="TF_LuxR_autoind-bd_dom_sf"/>
</dbReference>
<dbReference type="PATRIC" id="fig|13690.10.peg.539"/>
<dbReference type="Pfam" id="PF03472">
    <property type="entry name" value="Autoind_bind"/>
    <property type="match status" value="1"/>
</dbReference>